<dbReference type="CDD" id="cd00090">
    <property type="entry name" value="HTH_ARSR"/>
    <property type="match status" value="1"/>
</dbReference>
<dbReference type="InterPro" id="IPR011991">
    <property type="entry name" value="ArsR-like_HTH"/>
</dbReference>
<evidence type="ECO:0000256" key="3">
    <source>
        <dbReference type="ARBA" id="ARBA00023163"/>
    </source>
</evidence>
<dbReference type="EMBL" id="AP017312">
    <property type="protein sequence ID" value="BAU26836.1"/>
    <property type="molecule type" value="Genomic_DNA"/>
</dbReference>
<dbReference type="KEGG" id="asoc:CB4_01005"/>
<reference evidence="4 5" key="1">
    <citation type="submission" date="2015-12" db="EMBL/GenBank/DDBJ databases">
        <title>Genome sequence of Aneurinibacillus soli.</title>
        <authorList>
            <person name="Lee J.S."/>
            <person name="Lee K.C."/>
            <person name="Kim K.K."/>
            <person name="Lee B.W."/>
        </authorList>
    </citation>
    <scope>NUCLEOTIDE SEQUENCE [LARGE SCALE GENOMIC DNA]</scope>
    <source>
        <strain evidence="4 5">CB4</strain>
    </source>
</reference>
<dbReference type="SUPFAM" id="SSF46785">
    <property type="entry name" value="Winged helix' DNA-binding domain"/>
    <property type="match status" value="1"/>
</dbReference>
<proteinExistence type="predicted"/>
<evidence type="ECO:0000256" key="2">
    <source>
        <dbReference type="ARBA" id="ARBA00023125"/>
    </source>
</evidence>
<keyword evidence="5" id="KW-1185">Reference proteome</keyword>
<evidence type="ECO:0000256" key="1">
    <source>
        <dbReference type="ARBA" id="ARBA00023015"/>
    </source>
</evidence>
<dbReference type="GO" id="GO:0003677">
    <property type="term" value="F:DNA binding"/>
    <property type="evidence" value="ECO:0007669"/>
    <property type="project" value="UniProtKB-KW"/>
</dbReference>
<dbReference type="GO" id="GO:0003700">
    <property type="term" value="F:DNA-binding transcription factor activity"/>
    <property type="evidence" value="ECO:0007669"/>
    <property type="project" value="InterPro"/>
</dbReference>
<dbReference type="InterPro" id="IPR001034">
    <property type="entry name" value="DeoR_HTH"/>
</dbReference>
<dbReference type="Pfam" id="PF01022">
    <property type="entry name" value="HTH_5"/>
    <property type="match status" value="1"/>
</dbReference>
<dbReference type="InterPro" id="IPR036390">
    <property type="entry name" value="WH_DNA-bd_sf"/>
</dbReference>
<organism evidence="4 5">
    <name type="scientific">Aneurinibacillus soli</name>
    <dbReference type="NCBI Taxonomy" id="1500254"/>
    <lineage>
        <taxon>Bacteria</taxon>
        <taxon>Bacillati</taxon>
        <taxon>Bacillota</taxon>
        <taxon>Bacilli</taxon>
        <taxon>Bacillales</taxon>
        <taxon>Paenibacillaceae</taxon>
        <taxon>Aneurinibacillus group</taxon>
        <taxon>Aneurinibacillus</taxon>
    </lineage>
</organism>
<keyword evidence="2" id="KW-0238">DNA-binding</keyword>
<accession>A0A0U4ND22</accession>
<dbReference type="PROSITE" id="PS51000">
    <property type="entry name" value="HTH_DEOR_2"/>
    <property type="match status" value="1"/>
</dbReference>
<gene>
    <name evidence="4" type="ORF">CB4_01005</name>
</gene>
<keyword evidence="1" id="KW-0805">Transcription regulation</keyword>
<dbReference type="PANTHER" id="PTHR38600:SF2">
    <property type="entry name" value="SLL0088 PROTEIN"/>
    <property type="match status" value="1"/>
</dbReference>
<sequence>MKETMNKDKSSSTRNQILHMLKIKGSMTVGEMAQELEITEMAVRRHLNTLERDKYIQTRLLRQAMGRPTNVYSLSQEADNMFPKNYQDLTLEILGDIEELQGAEMVEALFRLRQQRQENLYRDVVPEDSDFEKKLEMLARMQNEKGYMVEVKKDEETGRYILVESNCPISDVAREYTFACNCEKTLFENILETKVEQEQCMATGGDNCVYVIDHKNDNAEKRES</sequence>
<protein>
    <submittedName>
        <fullName evidence="4">DeoR-like helix-turn-helix domain protein</fullName>
    </submittedName>
</protein>
<dbReference type="Gene3D" id="1.10.10.10">
    <property type="entry name" value="Winged helix-like DNA-binding domain superfamily/Winged helix DNA-binding domain"/>
    <property type="match status" value="1"/>
</dbReference>
<dbReference type="Proteomes" id="UP000217696">
    <property type="component" value="Chromosome"/>
</dbReference>
<name>A0A0U4ND22_9BACL</name>
<evidence type="ECO:0000313" key="4">
    <source>
        <dbReference type="EMBL" id="BAU26836.1"/>
    </source>
</evidence>
<evidence type="ECO:0000313" key="5">
    <source>
        <dbReference type="Proteomes" id="UP000217696"/>
    </source>
</evidence>
<dbReference type="InterPro" id="IPR036388">
    <property type="entry name" value="WH-like_DNA-bd_sf"/>
</dbReference>
<keyword evidence="3" id="KW-0804">Transcription</keyword>
<dbReference type="Pfam" id="PF18546">
    <property type="entry name" value="MetOD1"/>
    <property type="match status" value="1"/>
</dbReference>
<dbReference type="InterPro" id="IPR041359">
    <property type="entry name" value="MetOD1"/>
</dbReference>
<dbReference type="InterPro" id="IPR001845">
    <property type="entry name" value="HTH_ArsR_DNA-bd_dom"/>
</dbReference>
<dbReference type="PANTHER" id="PTHR38600">
    <property type="entry name" value="TRANSCRIPTIONAL REGULATORY PROTEIN"/>
    <property type="match status" value="1"/>
</dbReference>
<dbReference type="AlphaFoldDB" id="A0A0U4ND22"/>